<evidence type="ECO:0000256" key="3">
    <source>
        <dbReference type="ARBA" id="ARBA00022475"/>
    </source>
</evidence>
<evidence type="ECO:0000313" key="13">
    <source>
        <dbReference type="EMBL" id="MFC7289114.1"/>
    </source>
</evidence>
<evidence type="ECO:0000256" key="4">
    <source>
        <dbReference type="ARBA" id="ARBA00022481"/>
    </source>
</evidence>
<keyword evidence="8 11" id="KW-0472">Membrane</keyword>
<dbReference type="SUPFAM" id="SSF54523">
    <property type="entry name" value="Pili subunits"/>
    <property type="match status" value="1"/>
</dbReference>
<comment type="similarity">
    <text evidence="9">Belongs to the GSP H family.</text>
</comment>
<organism evidence="13 14">
    <name type="scientific">Herminiimonas glaciei</name>
    <dbReference type="NCBI Taxonomy" id="523788"/>
    <lineage>
        <taxon>Bacteria</taxon>
        <taxon>Pseudomonadati</taxon>
        <taxon>Pseudomonadota</taxon>
        <taxon>Betaproteobacteria</taxon>
        <taxon>Burkholderiales</taxon>
        <taxon>Oxalobacteraceae</taxon>
        <taxon>Herminiimonas</taxon>
    </lineage>
</organism>
<keyword evidence="7 11" id="KW-1133">Transmembrane helix</keyword>
<evidence type="ECO:0000256" key="6">
    <source>
        <dbReference type="ARBA" id="ARBA00022692"/>
    </source>
</evidence>
<keyword evidence="3" id="KW-1003">Cell membrane</keyword>
<feature type="transmembrane region" description="Helical" evidence="11">
    <location>
        <begin position="12"/>
        <end position="37"/>
    </location>
</feature>
<evidence type="ECO:0000256" key="10">
    <source>
        <dbReference type="ARBA" id="ARBA00030775"/>
    </source>
</evidence>
<dbReference type="InterPro" id="IPR045584">
    <property type="entry name" value="Pilin-like"/>
</dbReference>
<reference evidence="14" key="1">
    <citation type="journal article" date="2019" name="Int. J. Syst. Evol. Microbiol.">
        <title>The Global Catalogue of Microorganisms (GCM) 10K type strain sequencing project: providing services to taxonomists for standard genome sequencing and annotation.</title>
        <authorList>
            <consortium name="The Broad Institute Genomics Platform"/>
            <consortium name="The Broad Institute Genome Sequencing Center for Infectious Disease"/>
            <person name="Wu L."/>
            <person name="Ma J."/>
        </authorList>
    </citation>
    <scope>NUCLEOTIDE SEQUENCE [LARGE SCALE GENOMIC DNA]</scope>
    <source>
        <strain evidence="14">KACC 12508</strain>
    </source>
</reference>
<evidence type="ECO:0000256" key="11">
    <source>
        <dbReference type="SAM" id="Phobius"/>
    </source>
</evidence>
<evidence type="ECO:0000313" key="14">
    <source>
        <dbReference type="Proteomes" id="UP001596542"/>
    </source>
</evidence>
<evidence type="ECO:0000256" key="7">
    <source>
        <dbReference type="ARBA" id="ARBA00022989"/>
    </source>
</evidence>
<protein>
    <recommendedName>
        <fullName evidence="2">Type II secretion system protein H</fullName>
    </recommendedName>
    <alternativeName>
        <fullName evidence="10">General secretion pathway protein H</fullName>
    </alternativeName>
</protein>
<name>A0ABW2IDR8_9BURK</name>
<keyword evidence="5" id="KW-0997">Cell inner membrane</keyword>
<dbReference type="Pfam" id="PF12019">
    <property type="entry name" value="GspH"/>
    <property type="match status" value="1"/>
</dbReference>
<evidence type="ECO:0000256" key="2">
    <source>
        <dbReference type="ARBA" id="ARBA00021549"/>
    </source>
</evidence>
<evidence type="ECO:0000256" key="8">
    <source>
        <dbReference type="ARBA" id="ARBA00023136"/>
    </source>
</evidence>
<evidence type="ECO:0000259" key="12">
    <source>
        <dbReference type="Pfam" id="PF12019"/>
    </source>
</evidence>
<evidence type="ECO:0000256" key="5">
    <source>
        <dbReference type="ARBA" id="ARBA00022519"/>
    </source>
</evidence>
<comment type="subcellular location">
    <subcellularLocation>
        <location evidence="1">Cell inner membrane</location>
        <topology evidence="1">Single-pass membrane protein</topology>
    </subcellularLocation>
</comment>
<sequence>MLNRRHELGVTLLELIVGIAVVSMLLMVGLPSFGLWIQNTQVRTAAEAVQNGLQVARSEAVRRNANVRFTLSNANGRVEWTVGCVVERDTCPAVIQTRNAAEGGVNGRVGVSTEIPPAVVPATQYSTALAAGEGLTGAGGAGVTFSSLGMMANPAADVHRIDVINSTTADARRLVIIIGSGGLTRMCDPRLSLSENPQGCS</sequence>
<dbReference type="RefSeq" id="WP_382272457.1">
    <property type="nucleotide sequence ID" value="NZ_JBHTBU010000002.1"/>
</dbReference>
<keyword evidence="14" id="KW-1185">Reference proteome</keyword>
<feature type="domain" description="General secretion pathway GspH" evidence="12">
    <location>
        <begin position="45"/>
        <end position="181"/>
    </location>
</feature>
<comment type="caution">
    <text evidence="13">The sequence shown here is derived from an EMBL/GenBank/DDBJ whole genome shotgun (WGS) entry which is preliminary data.</text>
</comment>
<accession>A0ABW2IDR8</accession>
<gene>
    <name evidence="13" type="ORF">ACFQPC_13785</name>
</gene>
<evidence type="ECO:0000256" key="1">
    <source>
        <dbReference type="ARBA" id="ARBA00004377"/>
    </source>
</evidence>
<dbReference type="InterPro" id="IPR022346">
    <property type="entry name" value="T2SS_GspH"/>
</dbReference>
<keyword evidence="6 11" id="KW-0812">Transmembrane</keyword>
<keyword evidence="4" id="KW-0488">Methylation</keyword>
<dbReference type="Gene3D" id="3.55.40.10">
    <property type="entry name" value="minor pseudopilin epsh domain"/>
    <property type="match status" value="1"/>
</dbReference>
<evidence type="ECO:0000256" key="9">
    <source>
        <dbReference type="ARBA" id="ARBA00025772"/>
    </source>
</evidence>
<proteinExistence type="inferred from homology"/>
<dbReference type="Proteomes" id="UP001596542">
    <property type="component" value="Unassembled WGS sequence"/>
</dbReference>
<dbReference type="EMBL" id="JBHTBU010000002">
    <property type="protein sequence ID" value="MFC7289114.1"/>
    <property type="molecule type" value="Genomic_DNA"/>
</dbReference>